<evidence type="ECO:0000256" key="6">
    <source>
        <dbReference type="PROSITE-ProRule" id="PRU00068"/>
    </source>
</evidence>
<dbReference type="Gene3D" id="3.40.390.10">
    <property type="entry name" value="Collagenase (Catalytic Domain)"/>
    <property type="match status" value="1"/>
</dbReference>
<evidence type="ECO:0000256" key="5">
    <source>
        <dbReference type="ARBA" id="ARBA00023157"/>
    </source>
</evidence>
<dbReference type="Gene3D" id="4.10.70.10">
    <property type="entry name" value="Disintegrin domain"/>
    <property type="match status" value="1"/>
</dbReference>
<dbReference type="InterPro" id="IPR000742">
    <property type="entry name" value="EGF"/>
</dbReference>
<dbReference type="GO" id="GO:0006508">
    <property type="term" value="P:proteolysis"/>
    <property type="evidence" value="ECO:0007669"/>
    <property type="project" value="InterPro"/>
</dbReference>
<dbReference type="Pfam" id="PF01421">
    <property type="entry name" value="Reprolysin"/>
    <property type="match status" value="1"/>
</dbReference>
<dbReference type="GO" id="GO:0051044">
    <property type="term" value="P:positive regulation of membrane protein ectodomain proteolysis"/>
    <property type="evidence" value="ECO:0007669"/>
    <property type="project" value="TreeGrafter"/>
</dbReference>
<dbReference type="EMBL" id="JAFJMO010000002">
    <property type="protein sequence ID" value="KAJ8284903.1"/>
    <property type="molecule type" value="Genomic_DNA"/>
</dbReference>
<reference evidence="14" key="1">
    <citation type="journal article" date="2023" name="Science">
        <title>Genome structures resolve the early diversification of teleost fishes.</title>
        <authorList>
            <person name="Parey E."/>
            <person name="Louis A."/>
            <person name="Montfort J."/>
            <person name="Bouchez O."/>
            <person name="Roques C."/>
            <person name="Iampietro C."/>
            <person name="Lluch J."/>
            <person name="Castinel A."/>
            <person name="Donnadieu C."/>
            <person name="Desvignes T."/>
            <person name="Floi Bucao C."/>
            <person name="Jouanno E."/>
            <person name="Wen M."/>
            <person name="Mejri S."/>
            <person name="Dirks R."/>
            <person name="Jansen H."/>
            <person name="Henkel C."/>
            <person name="Chen W.J."/>
            <person name="Zahm M."/>
            <person name="Cabau C."/>
            <person name="Klopp C."/>
            <person name="Thompson A.W."/>
            <person name="Robinson-Rechavi M."/>
            <person name="Braasch I."/>
            <person name="Lecointre G."/>
            <person name="Bobe J."/>
            <person name="Postlethwait J.H."/>
            <person name="Berthelot C."/>
            <person name="Roest Crollius H."/>
            <person name="Guiguen Y."/>
        </authorList>
    </citation>
    <scope>NUCLEOTIDE SEQUENCE</scope>
    <source>
        <strain evidence="14">Concon-B</strain>
    </source>
</reference>
<dbReference type="Proteomes" id="UP001152803">
    <property type="component" value="Unassembled WGS sequence"/>
</dbReference>
<dbReference type="InterPro" id="IPR002870">
    <property type="entry name" value="Peptidase_M12B_N"/>
</dbReference>
<keyword evidence="3 10" id="KW-1133">Transmembrane helix</keyword>
<comment type="caution">
    <text evidence="7">Lacks conserved residue(s) required for the propagation of feature annotation.</text>
</comment>
<dbReference type="PANTHER" id="PTHR11905">
    <property type="entry name" value="ADAM A DISINTEGRIN AND METALLOPROTEASE DOMAIN"/>
    <property type="match status" value="1"/>
</dbReference>
<dbReference type="InterPro" id="IPR001762">
    <property type="entry name" value="Disintegrin_dom"/>
</dbReference>
<gene>
    <name evidence="14" type="ORF">COCON_G00037530</name>
</gene>
<dbReference type="GO" id="GO:0016020">
    <property type="term" value="C:membrane"/>
    <property type="evidence" value="ECO:0007669"/>
    <property type="project" value="UniProtKB-SubCell"/>
</dbReference>
<keyword evidence="2 10" id="KW-0812">Transmembrane</keyword>
<feature type="binding site" evidence="8">
    <location>
        <position position="353"/>
    </location>
    <ligand>
        <name>Zn(2+)</name>
        <dbReference type="ChEBI" id="CHEBI:29105"/>
        <note>catalytic</note>
    </ligand>
</feature>
<dbReference type="SMART" id="SM00050">
    <property type="entry name" value="DISIN"/>
    <property type="match status" value="1"/>
</dbReference>
<dbReference type="OrthoDB" id="5951731at2759"/>
<feature type="domain" description="EGF-like" evidence="11">
    <location>
        <begin position="644"/>
        <end position="676"/>
    </location>
</feature>
<feature type="region of interest" description="Disordered" evidence="9">
    <location>
        <begin position="801"/>
        <end position="877"/>
    </location>
</feature>
<dbReference type="SUPFAM" id="SSF55486">
    <property type="entry name" value="Metalloproteases ('zincins'), catalytic domain"/>
    <property type="match status" value="1"/>
</dbReference>
<keyword evidence="8" id="KW-0479">Metal-binding</keyword>
<dbReference type="InterPro" id="IPR036436">
    <property type="entry name" value="Disintegrin_dom_sf"/>
</dbReference>
<evidence type="ECO:0008006" key="16">
    <source>
        <dbReference type="Google" id="ProtNLM"/>
    </source>
</evidence>
<dbReference type="GO" id="GO:0006954">
    <property type="term" value="P:inflammatory response"/>
    <property type="evidence" value="ECO:0007669"/>
    <property type="project" value="TreeGrafter"/>
</dbReference>
<evidence type="ECO:0000259" key="13">
    <source>
        <dbReference type="PROSITE" id="PS50215"/>
    </source>
</evidence>
<protein>
    <recommendedName>
        <fullName evidence="16">Disintegrin and metalloproteinase domain-containing protein 8</fullName>
    </recommendedName>
</protein>
<keyword evidence="4 10" id="KW-0472">Membrane</keyword>
<feature type="transmembrane region" description="Helical" evidence="10">
    <location>
        <begin position="12"/>
        <end position="35"/>
    </location>
</feature>
<dbReference type="InterPro" id="IPR001590">
    <property type="entry name" value="Peptidase_M12B"/>
</dbReference>
<feature type="disulfide bond" evidence="7">
    <location>
        <begin position="666"/>
        <end position="675"/>
    </location>
</feature>
<evidence type="ECO:0000256" key="9">
    <source>
        <dbReference type="SAM" id="MobiDB-lite"/>
    </source>
</evidence>
<dbReference type="GO" id="GO:0046872">
    <property type="term" value="F:metal ion binding"/>
    <property type="evidence" value="ECO:0007669"/>
    <property type="project" value="UniProtKB-KW"/>
</dbReference>
<comment type="subcellular location">
    <subcellularLocation>
        <location evidence="1">Membrane</location>
        <topology evidence="1">Single-pass type I membrane protein</topology>
    </subcellularLocation>
</comment>
<evidence type="ECO:0000313" key="14">
    <source>
        <dbReference type="EMBL" id="KAJ8284903.1"/>
    </source>
</evidence>
<dbReference type="GO" id="GO:0002693">
    <property type="term" value="P:positive regulation of cellular extravasation"/>
    <property type="evidence" value="ECO:0007669"/>
    <property type="project" value="TreeGrafter"/>
</dbReference>
<evidence type="ECO:0000256" key="2">
    <source>
        <dbReference type="ARBA" id="ARBA00022692"/>
    </source>
</evidence>
<feature type="active site" evidence="8">
    <location>
        <position position="354"/>
    </location>
</feature>
<comment type="caution">
    <text evidence="14">The sequence shown here is derived from an EMBL/GenBank/DDBJ whole genome shotgun (WGS) entry which is preliminary data.</text>
</comment>
<feature type="disulfide bond" evidence="7">
    <location>
        <begin position="648"/>
        <end position="658"/>
    </location>
</feature>
<dbReference type="Pfam" id="PF01562">
    <property type="entry name" value="Pep_M12B_propep"/>
    <property type="match status" value="1"/>
</dbReference>
<dbReference type="SMART" id="SM00608">
    <property type="entry name" value="ACR"/>
    <property type="match status" value="1"/>
</dbReference>
<dbReference type="GO" id="GO:0004222">
    <property type="term" value="F:metalloendopeptidase activity"/>
    <property type="evidence" value="ECO:0007669"/>
    <property type="project" value="InterPro"/>
</dbReference>
<organism evidence="14 15">
    <name type="scientific">Conger conger</name>
    <name type="common">Conger eel</name>
    <name type="synonym">Muraena conger</name>
    <dbReference type="NCBI Taxonomy" id="82655"/>
    <lineage>
        <taxon>Eukaryota</taxon>
        <taxon>Metazoa</taxon>
        <taxon>Chordata</taxon>
        <taxon>Craniata</taxon>
        <taxon>Vertebrata</taxon>
        <taxon>Euteleostomi</taxon>
        <taxon>Actinopterygii</taxon>
        <taxon>Neopterygii</taxon>
        <taxon>Teleostei</taxon>
        <taxon>Anguilliformes</taxon>
        <taxon>Congridae</taxon>
        <taxon>Conger</taxon>
    </lineage>
</organism>
<dbReference type="CDD" id="cd04269">
    <property type="entry name" value="ZnMc_adamalysin_II_like"/>
    <property type="match status" value="1"/>
</dbReference>
<keyword evidence="7" id="KW-0245">EGF-like domain</keyword>
<evidence type="ECO:0000256" key="1">
    <source>
        <dbReference type="ARBA" id="ARBA00004479"/>
    </source>
</evidence>
<feature type="region of interest" description="Disordered" evidence="9">
    <location>
        <begin position="742"/>
        <end position="764"/>
    </location>
</feature>
<dbReference type="Gene3D" id="2.60.120.260">
    <property type="entry name" value="Galactose-binding domain-like"/>
    <property type="match status" value="1"/>
</dbReference>
<evidence type="ECO:0000256" key="7">
    <source>
        <dbReference type="PROSITE-ProRule" id="PRU00076"/>
    </source>
</evidence>
<dbReference type="PANTHER" id="PTHR11905:SF20">
    <property type="entry name" value="DISINTEGRIN AND METALLOPROTEINASE DOMAIN-CONTAINING PROTEIN 8"/>
    <property type="match status" value="1"/>
</dbReference>
<evidence type="ECO:0000313" key="15">
    <source>
        <dbReference type="Proteomes" id="UP001152803"/>
    </source>
</evidence>
<dbReference type="FunFam" id="3.40.390.10:FF:000002">
    <property type="entry name" value="Disintegrin and metalloproteinase domain-containing protein 22"/>
    <property type="match status" value="1"/>
</dbReference>
<sequence length="877" mass="96040">MDVLHFSVMKHTLHFAGAMLYISTITFLMCIFSWGSFVRSARELPDVTDYEIIRPQRLSRTKRGLSSEQAHPEVLQYALTIEGKRHKIHLEKNRHLIGKNYTETYYLEDGTEVTTSPDYVDHCYYHGHIQDVEDSSVSVGVCSGIRGFVRAEQQVYLIEPLSDSVDGDHAVYRQEHRRTQRSTCGNSNESFYDHEPRVSGVYKPNSPKNKFLFDGKERFVELYLVIDNAEYINLGRDERRITARALEVASHVDKLYQPLNIRVMLIGMDVWSSRDLTPISLDSDKTLNNFLQWRQDTLIKKVKHDNAQLITGVDFLGDTVGLAPTSAMCTGQSGAVNQGKGRDAVAVASTIAHEMGHNLGMSHDEQVCTCGLSSSTNCIMQSTIGSVYPEAFSSCSYQDLGTFLQNSDPRCLMDSPHTDRLLGGPVCGNAFLEAGEECDCGTQKECQNPCCNATTCRLTAGSHCAAGECCENCQLKQVGQLCRESANDCDLAEYCSGKSAQCPQDEFRMNGLSCGSGQGYCYNGQCPTYFQHCRKLWGSGAQVGRDLCFHENIYGSDHAYCKKTASGNVGCTRKNMKCGKIFCTGGKNFPITGRLVSYPRGPEVCKLAVDNSGIEDIGMVPTGTKCGDKRVCYDNACHDIKVYGGDDCSDKCSKHGVCNHERQCHCDPGWEPPYCAVKSDFDKGKNSVVIGVSVSMVILILLTLVVGGLMCCRKEKKEIFTGKTHVSHISGLSNPLFHSASATNSPRCGPPRVGQPTLVESSASPARCPTYVTVMPSRAPPQPPKKLASEGLQSNSAQFVKPSVPVPASSNKMAPSQGIPLPPTKPLPILHVNQVKKPNSHPPLPPMKPPGPKPSGNRHQVVAGGPQVPLKPLTKPR</sequence>
<dbReference type="GO" id="GO:0050839">
    <property type="term" value="F:cell adhesion molecule binding"/>
    <property type="evidence" value="ECO:0007669"/>
    <property type="project" value="TreeGrafter"/>
</dbReference>
<accession>A0A9Q1DZZ6</accession>
<dbReference type="SUPFAM" id="SSF57552">
    <property type="entry name" value="Blood coagulation inhibitor (disintegrin)"/>
    <property type="match status" value="1"/>
</dbReference>
<dbReference type="PROSITE" id="PS50215">
    <property type="entry name" value="ADAM_MEPRO"/>
    <property type="match status" value="1"/>
</dbReference>
<keyword evidence="8" id="KW-0862">Zinc</keyword>
<dbReference type="AlphaFoldDB" id="A0A9Q1DZZ6"/>
<dbReference type="Pfam" id="PF00200">
    <property type="entry name" value="Disintegrin"/>
    <property type="match status" value="1"/>
</dbReference>
<evidence type="ECO:0000256" key="10">
    <source>
        <dbReference type="SAM" id="Phobius"/>
    </source>
</evidence>
<evidence type="ECO:0000256" key="4">
    <source>
        <dbReference type="ARBA" id="ARBA00023136"/>
    </source>
</evidence>
<dbReference type="InterPro" id="IPR018358">
    <property type="entry name" value="Disintegrin_CS"/>
</dbReference>
<dbReference type="PRINTS" id="PR00289">
    <property type="entry name" value="DISINTEGRIN"/>
</dbReference>
<dbReference type="PROSITE" id="PS50026">
    <property type="entry name" value="EGF_3"/>
    <property type="match status" value="1"/>
</dbReference>
<evidence type="ECO:0000259" key="11">
    <source>
        <dbReference type="PROSITE" id="PS50026"/>
    </source>
</evidence>
<evidence type="ECO:0000256" key="8">
    <source>
        <dbReference type="PROSITE-ProRule" id="PRU00276"/>
    </source>
</evidence>
<feature type="disulfide bond" evidence="6">
    <location>
        <begin position="482"/>
        <end position="502"/>
    </location>
</feature>
<feature type="binding site" evidence="8">
    <location>
        <position position="363"/>
    </location>
    <ligand>
        <name>Zn(2+)</name>
        <dbReference type="ChEBI" id="CHEBI:29105"/>
        <note>catalytic</note>
    </ligand>
</feature>
<feature type="domain" description="Disintegrin" evidence="12">
    <location>
        <begin position="424"/>
        <end position="510"/>
    </location>
</feature>
<keyword evidence="5 7" id="KW-1015">Disulfide bond</keyword>
<dbReference type="InterPro" id="IPR024079">
    <property type="entry name" value="MetalloPept_cat_dom_sf"/>
</dbReference>
<name>A0A9Q1DZZ6_CONCO</name>
<dbReference type="InterPro" id="IPR006586">
    <property type="entry name" value="ADAM_Cys-rich"/>
</dbReference>
<dbReference type="Pfam" id="PF08516">
    <property type="entry name" value="ADAM_CR"/>
    <property type="match status" value="1"/>
</dbReference>
<dbReference type="InterPro" id="IPR034027">
    <property type="entry name" value="Reprolysin_adamalysin"/>
</dbReference>
<proteinExistence type="predicted"/>
<evidence type="ECO:0000259" key="12">
    <source>
        <dbReference type="PROSITE" id="PS50214"/>
    </source>
</evidence>
<feature type="binding site" evidence="8">
    <location>
        <position position="357"/>
    </location>
    <ligand>
        <name>Zn(2+)</name>
        <dbReference type="ChEBI" id="CHEBI:29105"/>
        <note>catalytic</note>
    </ligand>
</feature>
<dbReference type="GO" id="GO:0022407">
    <property type="term" value="P:regulation of cell-cell adhesion"/>
    <property type="evidence" value="ECO:0007669"/>
    <property type="project" value="TreeGrafter"/>
</dbReference>
<feature type="domain" description="Peptidase M12B" evidence="13">
    <location>
        <begin position="218"/>
        <end position="416"/>
    </location>
</feature>
<dbReference type="PROSITE" id="PS00427">
    <property type="entry name" value="DISINTEGRIN_1"/>
    <property type="match status" value="1"/>
</dbReference>
<dbReference type="PROSITE" id="PS50214">
    <property type="entry name" value="DISINTEGRIN_2"/>
    <property type="match status" value="1"/>
</dbReference>
<feature type="transmembrane region" description="Helical" evidence="10">
    <location>
        <begin position="688"/>
        <end position="711"/>
    </location>
</feature>
<evidence type="ECO:0000256" key="3">
    <source>
        <dbReference type="ARBA" id="ARBA00022989"/>
    </source>
</evidence>
<keyword evidence="15" id="KW-1185">Reference proteome</keyword>
<dbReference type="PROSITE" id="PS01186">
    <property type="entry name" value="EGF_2"/>
    <property type="match status" value="1"/>
</dbReference>
<dbReference type="FunFam" id="4.10.70.10:FF:000001">
    <property type="entry name" value="Disintegrin and metalloproteinase domain-containing protein 22"/>
    <property type="match status" value="1"/>
</dbReference>
<feature type="compositionally biased region" description="Pro residues" evidence="9">
    <location>
        <begin position="840"/>
        <end position="853"/>
    </location>
</feature>